<feature type="compositionally biased region" description="Low complexity" evidence="1">
    <location>
        <begin position="56"/>
        <end position="66"/>
    </location>
</feature>
<evidence type="ECO:0000313" key="2">
    <source>
        <dbReference type="EMBL" id="EJK66295.1"/>
    </source>
</evidence>
<organism evidence="2 3">
    <name type="scientific">Thalassiosira oceanica</name>
    <name type="common">Marine diatom</name>
    <dbReference type="NCBI Taxonomy" id="159749"/>
    <lineage>
        <taxon>Eukaryota</taxon>
        <taxon>Sar</taxon>
        <taxon>Stramenopiles</taxon>
        <taxon>Ochrophyta</taxon>
        <taxon>Bacillariophyta</taxon>
        <taxon>Coscinodiscophyceae</taxon>
        <taxon>Thalassiosirophycidae</taxon>
        <taxon>Thalassiosirales</taxon>
        <taxon>Thalassiosiraceae</taxon>
        <taxon>Thalassiosira</taxon>
    </lineage>
</organism>
<evidence type="ECO:0000256" key="1">
    <source>
        <dbReference type="SAM" id="MobiDB-lite"/>
    </source>
</evidence>
<feature type="compositionally biased region" description="Basic and acidic residues" evidence="1">
    <location>
        <begin position="16"/>
        <end position="28"/>
    </location>
</feature>
<dbReference type="AlphaFoldDB" id="K0SLV4"/>
<gene>
    <name evidence="2" type="ORF">THAOC_12797</name>
</gene>
<sequence>MSRFSRSHRLLPQGWEIRKDLGGKEKRMLHQQNRQNDRGPDEATTEGLGPWNRVASGPESSSTESSDLAMGDAVSRVRSSEARISAPSLHAGDQAIPTSPLESSLPIGRKIVSSLSWQTVTHVVASSLLGLVMRSVPGETWLDNRVA</sequence>
<reference evidence="2 3" key="1">
    <citation type="journal article" date="2012" name="Genome Biol.">
        <title>Genome and low-iron response of an oceanic diatom adapted to chronic iron limitation.</title>
        <authorList>
            <person name="Lommer M."/>
            <person name="Specht M."/>
            <person name="Roy A.S."/>
            <person name="Kraemer L."/>
            <person name="Andreson R."/>
            <person name="Gutowska M.A."/>
            <person name="Wolf J."/>
            <person name="Bergner S.V."/>
            <person name="Schilhabel M.B."/>
            <person name="Klostermeier U.C."/>
            <person name="Beiko R.G."/>
            <person name="Rosenstiel P."/>
            <person name="Hippler M."/>
            <person name="Laroche J."/>
        </authorList>
    </citation>
    <scope>NUCLEOTIDE SEQUENCE [LARGE SCALE GENOMIC DNA]</scope>
    <source>
        <strain evidence="2 3">CCMP1005</strain>
    </source>
</reference>
<dbReference type="Proteomes" id="UP000266841">
    <property type="component" value="Unassembled WGS sequence"/>
</dbReference>
<accession>K0SLV4</accession>
<evidence type="ECO:0000313" key="3">
    <source>
        <dbReference type="Proteomes" id="UP000266841"/>
    </source>
</evidence>
<name>K0SLV4_THAOC</name>
<proteinExistence type="predicted"/>
<keyword evidence="3" id="KW-1185">Reference proteome</keyword>
<feature type="region of interest" description="Disordered" evidence="1">
    <location>
        <begin position="1"/>
        <end position="102"/>
    </location>
</feature>
<comment type="caution">
    <text evidence="2">The sequence shown here is derived from an EMBL/GenBank/DDBJ whole genome shotgun (WGS) entry which is preliminary data.</text>
</comment>
<dbReference type="EMBL" id="AGNL01015106">
    <property type="protein sequence ID" value="EJK66295.1"/>
    <property type="molecule type" value="Genomic_DNA"/>
</dbReference>
<protein>
    <submittedName>
        <fullName evidence="2">Uncharacterized protein</fullName>
    </submittedName>
</protein>